<feature type="transmembrane region" description="Helical" evidence="1">
    <location>
        <begin position="135"/>
        <end position="156"/>
    </location>
</feature>
<dbReference type="EMBL" id="FOAS01000007">
    <property type="protein sequence ID" value="SEK98979.1"/>
    <property type="molecule type" value="Genomic_DNA"/>
</dbReference>
<keyword evidence="1" id="KW-0472">Membrane</keyword>
<sequence>MCRPQAASWSTRLSRLSISDELRPASPAVMLGWPLLQMLWVGGLWALQFMLLPALEQYQLAPMLVHGLVDYLRQLVVGVALVASLLQALLLVRVHRLNSLWRELRGQLLLACVLLAAVYLAVAALGMAAERWLTFNYTVLALLGLMLVMQPVPGFIQRNA</sequence>
<reference evidence="2 3" key="1">
    <citation type="submission" date="2016-10" db="EMBL/GenBank/DDBJ databases">
        <authorList>
            <person name="de Groot N.N."/>
        </authorList>
    </citation>
    <scope>NUCLEOTIDE SEQUENCE [LARGE SCALE GENOMIC DNA]</scope>
    <source>
        <strain evidence="2 3">JCM 19513</strain>
    </source>
</reference>
<feature type="transmembrane region" description="Helical" evidence="1">
    <location>
        <begin position="71"/>
        <end position="92"/>
    </location>
</feature>
<gene>
    <name evidence="2" type="ORF">SAMN05216214_10740</name>
</gene>
<evidence type="ECO:0000256" key="1">
    <source>
        <dbReference type="SAM" id="Phobius"/>
    </source>
</evidence>
<keyword evidence="1" id="KW-1133">Transmembrane helix</keyword>
<proteinExistence type="predicted"/>
<dbReference type="AlphaFoldDB" id="A0A1H7LJH3"/>
<dbReference type="STRING" id="1429083.GCA_001885685_00458"/>
<keyword evidence="3" id="KW-1185">Reference proteome</keyword>
<feature type="transmembrane region" description="Helical" evidence="1">
    <location>
        <begin position="31"/>
        <end position="51"/>
    </location>
</feature>
<protein>
    <recommendedName>
        <fullName evidence="4">DUF4149 domain-containing protein</fullName>
    </recommendedName>
</protein>
<accession>A0A1H7LJH3</accession>
<organism evidence="2 3">
    <name type="scientific">Atopomonas hussainii</name>
    <dbReference type="NCBI Taxonomy" id="1429083"/>
    <lineage>
        <taxon>Bacteria</taxon>
        <taxon>Pseudomonadati</taxon>
        <taxon>Pseudomonadota</taxon>
        <taxon>Gammaproteobacteria</taxon>
        <taxon>Pseudomonadales</taxon>
        <taxon>Pseudomonadaceae</taxon>
        <taxon>Atopomonas</taxon>
    </lineage>
</organism>
<dbReference type="Proteomes" id="UP000185766">
    <property type="component" value="Unassembled WGS sequence"/>
</dbReference>
<feature type="transmembrane region" description="Helical" evidence="1">
    <location>
        <begin position="108"/>
        <end position="129"/>
    </location>
</feature>
<evidence type="ECO:0000313" key="3">
    <source>
        <dbReference type="Proteomes" id="UP000185766"/>
    </source>
</evidence>
<name>A0A1H7LJH3_9GAMM</name>
<evidence type="ECO:0000313" key="2">
    <source>
        <dbReference type="EMBL" id="SEK98979.1"/>
    </source>
</evidence>
<keyword evidence="1" id="KW-0812">Transmembrane</keyword>
<evidence type="ECO:0008006" key="4">
    <source>
        <dbReference type="Google" id="ProtNLM"/>
    </source>
</evidence>